<evidence type="ECO:0000313" key="11">
    <source>
        <dbReference type="WBParaSite" id="PTRK_0001692800.1"/>
    </source>
</evidence>
<name>A0A0N5A5E5_PARTI</name>
<dbReference type="GO" id="GO:0000981">
    <property type="term" value="F:DNA-binding transcription factor activity, RNA polymerase II-specific"/>
    <property type="evidence" value="ECO:0007669"/>
    <property type="project" value="InterPro"/>
</dbReference>
<keyword evidence="3 6" id="KW-0238">DNA-binding</keyword>
<dbReference type="InterPro" id="IPR050877">
    <property type="entry name" value="EMX-VAX-Noto_Homeobox_TFs"/>
</dbReference>
<dbReference type="AlphaFoldDB" id="A0A0N5A5E5"/>
<dbReference type="PANTHER" id="PTHR24339">
    <property type="entry name" value="HOMEOBOX PROTEIN EMX-RELATED"/>
    <property type="match status" value="1"/>
</dbReference>
<comment type="subcellular location">
    <subcellularLocation>
        <location evidence="1 6 7">Nucleus</location>
    </subcellularLocation>
</comment>
<evidence type="ECO:0000259" key="9">
    <source>
        <dbReference type="PROSITE" id="PS50071"/>
    </source>
</evidence>
<dbReference type="CDD" id="cd00086">
    <property type="entry name" value="homeodomain"/>
    <property type="match status" value="1"/>
</dbReference>
<dbReference type="InterPro" id="IPR020479">
    <property type="entry name" value="HD_metazoa"/>
</dbReference>
<dbReference type="InterPro" id="IPR017970">
    <property type="entry name" value="Homeobox_CS"/>
</dbReference>
<evidence type="ECO:0000256" key="1">
    <source>
        <dbReference type="ARBA" id="ARBA00004123"/>
    </source>
</evidence>
<keyword evidence="10" id="KW-1185">Reference proteome</keyword>
<accession>A0A0N5A5E5</accession>
<dbReference type="Proteomes" id="UP000038045">
    <property type="component" value="Unplaced"/>
</dbReference>
<dbReference type="GO" id="GO:0005634">
    <property type="term" value="C:nucleus"/>
    <property type="evidence" value="ECO:0007669"/>
    <property type="project" value="UniProtKB-SubCell"/>
</dbReference>
<dbReference type="InterPro" id="IPR001356">
    <property type="entry name" value="HD"/>
</dbReference>
<evidence type="ECO:0000256" key="7">
    <source>
        <dbReference type="RuleBase" id="RU000682"/>
    </source>
</evidence>
<proteinExistence type="inferred from homology"/>
<dbReference type="InterPro" id="IPR000047">
    <property type="entry name" value="HTH_motif"/>
</dbReference>
<evidence type="ECO:0000256" key="8">
    <source>
        <dbReference type="SAM" id="MobiDB-lite"/>
    </source>
</evidence>
<evidence type="ECO:0000256" key="6">
    <source>
        <dbReference type="PROSITE-ProRule" id="PRU00108"/>
    </source>
</evidence>
<feature type="region of interest" description="Disordered" evidence="8">
    <location>
        <begin position="198"/>
        <end position="228"/>
    </location>
</feature>
<dbReference type="PANTHER" id="PTHR24339:SF28">
    <property type="entry name" value="E5-RELATED"/>
    <property type="match status" value="1"/>
</dbReference>
<dbReference type="Gene3D" id="1.10.10.60">
    <property type="entry name" value="Homeodomain-like"/>
    <property type="match status" value="1"/>
</dbReference>
<comment type="similarity">
    <text evidence="2">Belongs to the EMX homeobox family.</text>
</comment>
<dbReference type="PROSITE" id="PS00027">
    <property type="entry name" value="HOMEOBOX_1"/>
    <property type="match status" value="1"/>
</dbReference>
<feature type="domain" description="Homeobox" evidence="9">
    <location>
        <begin position="140"/>
        <end position="200"/>
    </location>
</feature>
<sequence>MNTANTPPVASTVMKTFSIDSIVSNVGDDSGNENRQNNIKDQVAKFTSLISNNKNSTPMPQTLTYFDVLMPHVQMACGNPFLGITQNNTNNINNNQDSQASTLNLQQRLWNQHWLELLQHSMISPSNGDIAPGLFLQPLKKTKRIRTAFSPSQLIHLEKAFESNHYVIGNERKQLASRLSLTETQVKVWFQNRRTKHKRSKHSEDYKSGDNSPINCIDDCDIEEDDEE</sequence>
<protein>
    <submittedName>
        <fullName evidence="11">Homeobox domain-containing protein</fullName>
    </submittedName>
</protein>
<dbReference type="GO" id="GO:0030182">
    <property type="term" value="P:neuron differentiation"/>
    <property type="evidence" value="ECO:0007669"/>
    <property type="project" value="TreeGrafter"/>
</dbReference>
<dbReference type="STRING" id="131310.A0A0N5A5E5"/>
<evidence type="ECO:0000313" key="10">
    <source>
        <dbReference type="Proteomes" id="UP000038045"/>
    </source>
</evidence>
<feature type="DNA-binding region" description="Homeobox" evidence="6">
    <location>
        <begin position="142"/>
        <end position="201"/>
    </location>
</feature>
<evidence type="ECO:0000256" key="3">
    <source>
        <dbReference type="ARBA" id="ARBA00023125"/>
    </source>
</evidence>
<organism evidence="10 11">
    <name type="scientific">Parastrongyloides trichosuri</name>
    <name type="common">Possum-specific nematode worm</name>
    <dbReference type="NCBI Taxonomy" id="131310"/>
    <lineage>
        <taxon>Eukaryota</taxon>
        <taxon>Metazoa</taxon>
        <taxon>Ecdysozoa</taxon>
        <taxon>Nematoda</taxon>
        <taxon>Chromadorea</taxon>
        <taxon>Rhabditida</taxon>
        <taxon>Tylenchina</taxon>
        <taxon>Panagrolaimomorpha</taxon>
        <taxon>Strongyloidoidea</taxon>
        <taxon>Strongyloididae</taxon>
        <taxon>Parastrongyloides</taxon>
    </lineage>
</organism>
<dbReference type="WBParaSite" id="PTRK_0001692800.1">
    <property type="protein sequence ID" value="PTRK_0001692800.1"/>
    <property type="gene ID" value="PTRK_0001692800"/>
</dbReference>
<dbReference type="InterPro" id="IPR009057">
    <property type="entry name" value="Homeodomain-like_sf"/>
</dbReference>
<evidence type="ECO:0000256" key="4">
    <source>
        <dbReference type="ARBA" id="ARBA00023155"/>
    </source>
</evidence>
<dbReference type="PRINTS" id="PR00031">
    <property type="entry name" value="HTHREPRESSR"/>
</dbReference>
<keyword evidence="5 6" id="KW-0539">Nucleus</keyword>
<evidence type="ECO:0000256" key="2">
    <source>
        <dbReference type="ARBA" id="ARBA00007397"/>
    </source>
</evidence>
<dbReference type="SUPFAM" id="SSF46689">
    <property type="entry name" value="Homeodomain-like"/>
    <property type="match status" value="1"/>
</dbReference>
<evidence type="ECO:0000256" key="5">
    <source>
        <dbReference type="ARBA" id="ARBA00023242"/>
    </source>
</evidence>
<feature type="compositionally biased region" description="Acidic residues" evidence="8">
    <location>
        <begin position="218"/>
        <end position="228"/>
    </location>
</feature>
<keyword evidence="4 6" id="KW-0371">Homeobox</keyword>
<dbReference type="GO" id="GO:0000978">
    <property type="term" value="F:RNA polymerase II cis-regulatory region sequence-specific DNA binding"/>
    <property type="evidence" value="ECO:0007669"/>
    <property type="project" value="TreeGrafter"/>
</dbReference>
<reference evidence="11" key="1">
    <citation type="submission" date="2017-02" db="UniProtKB">
        <authorList>
            <consortium name="WormBaseParasite"/>
        </authorList>
    </citation>
    <scope>IDENTIFICATION</scope>
</reference>
<dbReference type="PROSITE" id="PS50071">
    <property type="entry name" value="HOMEOBOX_2"/>
    <property type="match status" value="1"/>
</dbReference>
<dbReference type="SMART" id="SM00389">
    <property type="entry name" value="HOX"/>
    <property type="match status" value="1"/>
</dbReference>
<dbReference type="GO" id="GO:0007420">
    <property type="term" value="P:brain development"/>
    <property type="evidence" value="ECO:0007669"/>
    <property type="project" value="TreeGrafter"/>
</dbReference>
<dbReference type="Pfam" id="PF00046">
    <property type="entry name" value="Homeodomain"/>
    <property type="match status" value="1"/>
</dbReference>
<dbReference type="PRINTS" id="PR00024">
    <property type="entry name" value="HOMEOBOX"/>
</dbReference>
<dbReference type="FunFam" id="1.10.10.60:FF:000081">
    <property type="entry name" value="Empty spiracles homeobox 2"/>
    <property type="match status" value="1"/>
</dbReference>